<gene>
    <name evidence="2" type="ORF">LWI29_006099</name>
</gene>
<name>A0AA39RKH8_ACESA</name>
<dbReference type="Proteomes" id="UP001168877">
    <property type="component" value="Unassembled WGS sequence"/>
</dbReference>
<organism evidence="2 3">
    <name type="scientific">Acer saccharum</name>
    <name type="common">Sugar maple</name>
    <dbReference type="NCBI Taxonomy" id="4024"/>
    <lineage>
        <taxon>Eukaryota</taxon>
        <taxon>Viridiplantae</taxon>
        <taxon>Streptophyta</taxon>
        <taxon>Embryophyta</taxon>
        <taxon>Tracheophyta</taxon>
        <taxon>Spermatophyta</taxon>
        <taxon>Magnoliopsida</taxon>
        <taxon>eudicotyledons</taxon>
        <taxon>Gunneridae</taxon>
        <taxon>Pentapetalae</taxon>
        <taxon>rosids</taxon>
        <taxon>malvids</taxon>
        <taxon>Sapindales</taxon>
        <taxon>Sapindaceae</taxon>
        <taxon>Hippocastanoideae</taxon>
        <taxon>Acereae</taxon>
        <taxon>Acer</taxon>
    </lineage>
</organism>
<proteinExistence type="predicted"/>
<sequence>MSFFMKAVTGLMKDGSISTNILKEGLKMVVGCGDKVAFWEDGWRDGIPLNIRFPRIFALSMVKDGTVEQFGQWCGEEWRWKVCLRRGDWEKDIWEDFCYLLESVSLKRCISDSVAWNFCPNGLFSVSSFKRCIEEYRDGEDVESVSVWKGFSPPKVELFLWQLLRGRVMVREVLGSFGVAVLGNSCCPLCGGMEESVDHLFLLCAWSWGLWKACMRWWNVQSCVSKNIKEWFGGWNGLCPKSSLKRVWETLLNAVVWTTWEARNQVVFQGKSADFIAFLDLVRFRVAWWFKFHGKGSVDPITVMVENLEFNCVEQNKKKKRKRSHDSWIPPYNDSLKFNVDGSFIRRNERAGIGGVLRDAKGVVLCSFSAGVEAADATAVELLAI</sequence>
<feature type="domain" description="Reverse transcriptase zinc-binding" evidence="1">
    <location>
        <begin position="143"/>
        <end position="211"/>
    </location>
</feature>
<protein>
    <recommendedName>
        <fullName evidence="1">Reverse transcriptase zinc-binding domain-containing protein</fullName>
    </recommendedName>
</protein>
<evidence type="ECO:0000313" key="3">
    <source>
        <dbReference type="Proteomes" id="UP001168877"/>
    </source>
</evidence>
<dbReference type="PANTHER" id="PTHR36617:SF5">
    <property type="entry name" value="OS05G0421675 PROTEIN"/>
    <property type="match status" value="1"/>
</dbReference>
<dbReference type="PANTHER" id="PTHR36617">
    <property type="entry name" value="PROTEIN, PUTATIVE-RELATED"/>
    <property type="match status" value="1"/>
</dbReference>
<dbReference type="EMBL" id="JAUESC010000386">
    <property type="protein sequence ID" value="KAK0575735.1"/>
    <property type="molecule type" value="Genomic_DNA"/>
</dbReference>
<dbReference type="CDD" id="cd06222">
    <property type="entry name" value="RNase_H_like"/>
    <property type="match status" value="1"/>
</dbReference>
<dbReference type="Pfam" id="PF13966">
    <property type="entry name" value="zf-RVT"/>
    <property type="match status" value="1"/>
</dbReference>
<accession>A0AA39RKH8</accession>
<evidence type="ECO:0000313" key="2">
    <source>
        <dbReference type="EMBL" id="KAK0575735.1"/>
    </source>
</evidence>
<dbReference type="InterPro" id="IPR026960">
    <property type="entry name" value="RVT-Znf"/>
</dbReference>
<dbReference type="InterPro" id="IPR044730">
    <property type="entry name" value="RNase_H-like_dom_plant"/>
</dbReference>
<reference evidence="2" key="1">
    <citation type="journal article" date="2022" name="Plant J.">
        <title>Strategies of tolerance reflected in two North American maple genomes.</title>
        <authorList>
            <person name="McEvoy S.L."/>
            <person name="Sezen U.U."/>
            <person name="Trouern-Trend A."/>
            <person name="McMahon S.M."/>
            <person name="Schaberg P.G."/>
            <person name="Yang J."/>
            <person name="Wegrzyn J.L."/>
            <person name="Swenson N.G."/>
        </authorList>
    </citation>
    <scope>NUCLEOTIDE SEQUENCE</scope>
    <source>
        <strain evidence="2">NS2018</strain>
    </source>
</reference>
<dbReference type="AlphaFoldDB" id="A0AA39RKH8"/>
<reference evidence="2" key="2">
    <citation type="submission" date="2023-06" db="EMBL/GenBank/DDBJ databases">
        <authorList>
            <person name="Swenson N.G."/>
            <person name="Wegrzyn J.L."/>
            <person name="Mcevoy S.L."/>
        </authorList>
    </citation>
    <scope>NUCLEOTIDE SEQUENCE</scope>
    <source>
        <strain evidence="2">NS2018</strain>
        <tissue evidence="2">Leaf</tissue>
    </source>
</reference>
<comment type="caution">
    <text evidence="2">The sequence shown here is derived from an EMBL/GenBank/DDBJ whole genome shotgun (WGS) entry which is preliminary data.</text>
</comment>
<keyword evidence="3" id="KW-1185">Reference proteome</keyword>
<evidence type="ECO:0000259" key="1">
    <source>
        <dbReference type="Pfam" id="PF13966"/>
    </source>
</evidence>